<evidence type="ECO:0000256" key="8">
    <source>
        <dbReference type="SAM" id="SignalP"/>
    </source>
</evidence>
<evidence type="ECO:0000256" key="1">
    <source>
        <dbReference type="ARBA" id="ARBA00004442"/>
    </source>
</evidence>
<dbReference type="InterPro" id="IPR003423">
    <property type="entry name" value="OMP_efflux"/>
</dbReference>
<proteinExistence type="inferred from homology"/>
<dbReference type="GO" id="GO:0015562">
    <property type="term" value="F:efflux transmembrane transporter activity"/>
    <property type="evidence" value="ECO:0007669"/>
    <property type="project" value="InterPro"/>
</dbReference>
<keyword evidence="7" id="KW-0998">Cell outer membrane</keyword>
<gene>
    <name evidence="9" type="ORF">ABT58_21040</name>
</gene>
<keyword evidence="5" id="KW-0812">Transmembrane</keyword>
<organism evidence="9 10">
    <name type="scientific">Photobacterium aphoticum</name>
    <dbReference type="NCBI Taxonomy" id="754436"/>
    <lineage>
        <taxon>Bacteria</taxon>
        <taxon>Pseudomonadati</taxon>
        <taxon>Pseudomonadota</taxon>
        <taxon>Gammaproteobacteria</taxon>
        <taxon>Vibrionales</taxon>
        <taxon>Vibrionaceae</taxon>
        <taxon>Photobacterium</taxon>
    </lineage>
</organism>
<keyword evidence="4" id="KW-1134">Transmembrane beta strand</keyword>
<evidence type="ECO:0000256" key="5">
    <source>
        <dbReference type="ARBA" id="ARBA00022692"/>
    </source>
</evidence>
<dbReference type="PATRIC" id="fig|754436.4.peg.4430"/>
<dbReference type="AlphaFoldDB" id="A0A0J1GGN2"/>
<dbReference type="NCBIfam" id="TIGR01844">
    <property type="entry name" value="type_I_sec_TolC"/>
    <property type="match status" value="1"/>
</dbReference>
<dbReference type="GO" id="GO:0015288">
    <property type="term" value="F:porin activity"/>
    <property type="evidence" value="ECO:0007669"/>
    <property type="project" value="TreeGrafter"/>
</dbReference>
<evidence type="ECO:0000313" key="10">
    <source>
        <dbReference type="Proteomes" id="UP000036426"/>
    </source>
</evidence>
<keyword evidence="3" id="KW-0813">Transport</keyword>
<dbReference type="RefSeq" id="WP_047876417.1">
    <property type="nucleotide sequence ID" value="NZ_BMYC01000011.1"/>
</dbReference>
<feature type="chain" id="PRO_5005251596" evidence="8">
    <location>
        <begin position="21"/>
        <end position="434"/>
    </location>
</feature>
<feature type="signal peptide" evidence="8">
    <location>
        <begin position="1"/>
        <end position="20"/>
    </location>
</feature>
<protein>
    <submittedName>
        <fullName evidence="9">Channel protein TolC</fullName>
    </submittedName>
</protein>
<dbReference type="GO" id="GO:1990281">
    <property type="term" value="C:efflux pump complex"/>
    <property type="evidence" value="ECO:0007669"/>
    <property type="project" value="TreeGrafter"/>
</dbReference>
<dbReference type="Pfam" id="PF02321">
    <property type="entry name" value="OEP"/>
    <property type="match status" value="2"/>
</dbReference>
<evidence type="ECO:0000256" key="7">
    <source>
        <dbReference type="ARBA" id="ARBA00023237"/>
    </source>
</evidence>
<dbReference type="OrthoDB" id="9814637at2"/>
<evidence type="ECO:0000256" key="2">
    <source>
        <dbReference type="ARBA" id="ARBA00007613"/>
    </source>
</evidence>
<keyword evidence="8" id="KW-0732">Signal</keyword>
<dbReference type="EMBL" id="LDOV01000044">
    <property type="protein sequence ID" value="KLU98710.1"/>
    <property type="molecule type" value="Genomic_DNA"/>
</dbReference>
<dbReference type="Proteomes" id="UP000036426">
    <property type="component" value="Unassembled WGS sequence"/>
</dbReference>
<keyword evidence="6" id="KW-0472">Membrane</keyword>
<comment type="subcellular location">
    <subcellularLocation>
        <location evidence="1">Cell outer membrane</location>
    </subcellularLocation>
</comment>
<dbReference type="SUPFAM" id="SSF56954">
    <property type="entry name" value="Outer membrane efflux proteins (OEP)"/>
    <property type="match status" value="1"/>
</dbReference>
<evidence type="ECO:0000256" key="4">
    <source>
        <dbReference type="ARBA" id="ARBA00022452"/>
    </source>
</evidence>
<dbReference type="PANTHER" id="PTHR30026:SF22">
    <property type="entry name" value="OUTER MEMBRANE EFFLUX PROTEIN"/>
    <property type="match status" value="1"/>
</dbReference>
<evidence type="ECO:0000256" key="6">
    <source>
        <dbReference type="ARBA" id="ARBA00023136"/>
    </source>
</evidence>
<accession>A0A0J1GGN2</accession>
<comment type="similarity">
    <text evidence="2">Belongs to the outer membrane factor (OMF) (TC 1.B.17) family.</text>
</comment>
<dbReference type="PANTHER" id="PTHR30026">
    <property type="entry name" value="OUTER MEMBRANE PROTEIN TOLC"/>
    <property type="match status" value="1"/>
</dbReference>
<keyword evidence="10" id="KW-1185">Reference proteome</keyword>
<dbReference type="Gene3D" id="1.20.1600.10">
    <property type="entry name" value="Outer membrane efflux proteins (OEP)"/>
    <property type="match status" value="1"/>
</dbReference>
<evidence type="ECO:0000256" key="3">
    <source>
        <dbReference type="ARBA" id="ARBA00022448"/>
    </source>
</evidence>
<dbReference type="InterPro" id="IPR051906">
    <property type="entry name" value="TolC-like"/>
</dbReference>
<comment type="caution">
    <text evidence="9">The sequence shown here is derived from an EMBL/GenBank/DDBJ whole genome shotgun (WGS) entry which is preliminary data.</text>
</comment>
<evidence type="ECO:0000313" key="9">
    <source>
        <dbReference type="EMBL" id="KLU98710.1"/>
    </source>
</evidence>
<dbReference type="GO" id="GO:0009279">
    <property type="term" value="C:cell outer membrane"/>
    <property type="evidence" value="ECO:0007669"/>
    <property type="project" value="UniProtKB-SubCell"/>
</dbReference>
<dbReference type="InterPro" id="IPR010130">
    <property type="entry name" value="T1SS_OMP_TolC"/>
</dbReference>
<reference evidence="9 10" key="1">
    <citation type="submission" date="2015-05" db="EMBL/GenBank/DDBJ databases">
        <title>Photobacterium galathea sp. nov.</title>
        <authorList>
            <person name="Machado H."/>
            <person name="Gram L."/>
        </authorList>
    </citation>
    <scope>NUCLEOTIDE SEQUENCE [LARGE SCALE GENOMIC DNA]</scope>
    <source>
        <strain evidence="9 10">DSM 25995</strain>
    </source>
</reference>
<name>A0A0J1GGN2_9GAMM</name>
<sequence length="434" mass="48825">MKKQVLSLVIGALCVPTSWAMSLEEAVSQGLATSPEIKEVVASYNSRLALSDQAVADYLPSLDLSGEIGYQRREKDRDTYSTTEEMTGRQASLRLRQLIFDGFGVSSNIDRTESEAEAERYRILYSAENFALNVSNAYLNVLREQQLLKLAEDNLKTHLKYQRDITKKVKSGLSSTADISQINGRVARAQANVLSARNNLNDVNDQFLRLVNAWPKDLVQPDVDDRFLPASLEEALTLAKENNPTVSSSVQDIDAAKSAYKASKSGYYPEIDVYVEQRLGEDYDGAKGSDDDFSAMVRLNYNLFGGGRDQAKVAESVARLDQAKSVSENTVRQVEEGTRLAWSAVEILNQQKVFYRQHVEQSFQTLKAYQRQFKLGTRSLLDVLNTENELFEARKSYVNTDYQHIDSQYRLLNATGNLLDALYVTTPEEWEKGE</sequence>